<feature type="compositionally biased region" description="Basic and acidic residues" evidence="1">
    <location>
        <begin position="1"/>
        <end position="11"/>
    </location>
</feature>
<evidence type="ECO:0000256" key="1">
    <source>
        <dbReference type="SAM" id="MobiDB-lite"/>
    </source>
</evidence>
<proteinExistence type="predicted"/>
<organism evidence="2 3">
    <name type="scientific">Rhododendron griersonianum</name>
    <dbReference type="NCBI Taxonomy" id="479676"/>
    <lineage>
        <taxon>Eukaryota</taxon>
        <taxon>Viridiplantae</taxon>
        <taxon>Streptophyta</taxon>
        <taxon>Embryophyta</taxon>
        <taxon>Tracheophyta</taxon>
        <taxon>Spermatophyta</taxon>
        <taxon>Magnoliopsida</taxon>
        <taxon>eudicotyledons</taxon>
        <taxon>Gunneridae</taxon>
        <taxon>Pentapetalae</taxon>
        <taxon>asterids</taxon>
        <taxon>Ericales</taxon>
        <taxon>Ericaceae</taxon>
        <taxon>Ericoideae</taxon>
        <taxon>Rhodoreae</taxon>
        <taxon>Rhododendron</taxon>
    </lineage>
</organism>
<dbReference type="AlphaFoldDB" id="A0AAV6KYM0"/>
<feature type="region of interest" description="Disordered" evidence="1">
    <location>
        <begin position="125"/>
        <end position="145"/>
    </location>
</feature>
<dbReference type="Proteomes" id="UP000823749">
    <property type="component" value="Chromosome 3"/>
</dbReference>
<protein>
    <submittedName>
        <fullName evidence="2">Uncharacterized protein</fullName>
    </submittedName>
</protein>
<sequence length="145" mass="16347">MLVEQECRERSSSPMETSATIGNEVEVKGEEEQEQSCKEKVIQIGSIPEVQINMVQPSSMTFVSPDWSPTPVVSKSNESQLEIIEIFSSEELEAWKEIQESKEAQMMDGDYDILILTNEIQDTEATSKETAISYESDTPTDDAWM</sequence>
<evidence type="ECO:0000313" key="3">
    <source>
        <dbReference type="Proteomes" id="UP000823749"/>
    </source>
</evidence>
<gene>
    <name evidence="2" type="ORF">RHGRI_007732</name>
</gene>
<feature type="region of interest" description="Disordered" evidence="1">
    <location>
        <begin position="1"/>
        <end position="32"/>
    </location>
</feature>
<feature type="compositionally biased region" description="Polar residues" evidence="1">
    <location>
        <begin position="12"/>
        <end position="21"/>
    </location>
</feature>
<reference evidence="2" key="1">
    <citation type="submission" date="2020-08" db="EMBL/GenBank/DDBJ databases">
        <title>Plant Genome Project.</title>
        <authorList>
            <person name="Zhang R.-G."/>
        </authorList>
    </citation>
    <scope>NUCLEOTIDE SEQUENCE</scope>
    <source>
        <strain evidence="2">WSP0</strain>
        <tissue evidence="2">Leaf</tissue>
    </source>
</reference>
<accession>A0AAV6KYM0</accession>
<comment type="caution">
    <text evidence="2">The sequence shown here is derived from an EMBL/GenBank/DDBJ whole genome shotgun (WGS) entry which is preliminary data.</text>
</comment>
<feature type="compositionally biased region" description="Polar residues" evidence="1">
    <location>
        <begin position="125"/>
        <end position="137"/>
    </location>
</feature>
<evidence type="ECO:0000313" key="2">
    <source>
        <dbReference type="EMBL" id="KAG5557581.1"/>
    </source>
</evidence>
<dbReference type="EMBL" id="JACTNZ010000003">
    <property type="protein sequence ID" value="KAG5557581.1"/>
    <property type="molecule type" value="Genomic_DNA"/>
</dbReference>
<keyword evidence="3" id="KW-1185">Reference proteome</keyword>
<name>A0AAV6KYM0_9ERIC</name>